<protein>
    <submittedName>
        <fullName evidence="1">Uncharacterized protein</fullName>
    </submittedName>
</protein>
<evidence type="ECO:0000313" key="1">
    <source>
        <dbReference type="EMBL" id="KZR96848.1"/>
    </source>
</evidence>
<comment type="caution">
    <text evidence="1">The sequence shown here is derived from an EMBL/GenBank/DDBJ whole genome shotgun (WGS) entry which is preliminary data.</text>
</comment>
<name>A0A164EJG0_9CRUS</name>
<sequence length="128" mass="14836">KVEVRKCPNKIISAKTPLSLSQKNLEGIYLIIKNIKNRISKDTDASKQRIQLRKQMDKYVEKATKLVAVKNSQLDGCVVSMDGCYRGVFPWQSAYDISFQDNFNLVYGWMLTNRSREEILQVKEEMKT</sequence>
<feature type="non-terminal residue" evidence="1">
    <location>
        <position position="1"/>
    </location>
</feature>
<evidence type="ECO:0000313" key="2">
    <source>
        <dbReference type="Proteomes" id="UP000076858"/>
    </source>
</evidence>
<organism evidence="1 2">
    <name type="scientific">Daphnia magna</name>
    <dbReference type="NCBI Taxonomy" id="35525"/>
    <lineage>
        <taxon>Eukaryota</taxon>
        <taxon>Metazoa</taxon>
        <taxon>Ecdysozoa</taxon>
        <taxon>Arthropoda</taxon>
        <taxon>Crustacea</taxon>
        <taxon>Branchiopoda</taxon>
        <taxon>Diplostraca</taxon>
        <taxon>Cladocera</taxon>
        <taxon>Anomopoda</taxon>
        <taxon>Daphniidae</taxon>
        <taxon>Daphnia</taxon>
    </lineage>
</organism>
<dbReference type="EMBL" id="LRGB01023493">
    <property type="protein sequence ID" value="KZR96848.1"/>
    <property type="molecule type" value="Genomic_DNA"/>
</dbReference>
<dbReference type="OrthoDB" id="6377450at2759"/>
<feature type="non-terminal residue" evidence="1">
    <location>
        <position position="128"/>
    </location>
</feature>
<accession>A0A164EJG0</accession>
<reference evidence="1 2" key="1">
    <citation type="submission" date="2016-03" db="EMBL/GenBank/DDBJ databases">
        <title>EvidentialGene: Evidence-directed Construction of Genes on Genomes.</title>
        <authorList>
            <person name="Gilbert D.G."/>
            <person name="Choi J.-H."/>
            <person name="Mockaitis K."/>
            <person name="Colbourne J."/>
            <person name="Pfrender M."/>
        </authorList>
    </citation>
    <scope>NUCLEOTIDE SEQUENCE [LARGE SCALE GENOMIC DNA]</scope>
    <source>
        <strain evidence="1 2">Xinb3</strain>
        <tissue evidence="1">Complete organism</tissue>
    </source>
</reference>
<proteinExistence type="predicted"/>
<dbReference type="Proteomes" id="UP000076858">
    <property type="component" value="Unassembled WGS sequence"/>
</dbReference>
<keyword evidence="2" id="KW-1185">Reference proteome</keyword>
<gene>
    <name evidence="1" type="ORF">APZ42_008588</name>
</gene>
<dbReference type="AlphaFoldDB" id="A0A164EJG0"/>